<evidence type="ECO:0000259" key="6">
    <source>
        <dbReference type="PROSITE" id="PS50850"/>
    </source>
</evidence>
<dbReference type="EMBL" id="JAUSVU010000022">
    <property type="protein sequence ID" value="MDQ0535971.1"/>
    <property type="molecule type" value="Genomic_DNA"/>
</dbReference>
<feature type="transmembrane region" description="Helical" evidence="5">
    <location>
        <begin position="354"/>
        <end position="373"/>
    </location>
</feature>
<feature type="transmembrane region" description="Helical" evidence="5">
    <location>
        <begin position="35"/>
        <end position="55"/>
    </location>
</feature>
<feature type="domain" description="Major facilitator superfamily (MFS) profile" evidence="6">
    <location>
        <begin position="1"/>
        <end position="380"/>
    </location>
</feature>
<dbReference type="RefSeq" id="WP_307354529.1">
    <property type="nucleotide sequence ID" value="NZ_JAGINO010000024.1"/>
</dbReference>
<evidence type="ECO:0000256" key="5">
    <source>
        <dbReference type="SAM" id="Phobius"/>
    </source>
</evidence>
<keyword evidence="2 5" id="KW-1133">Transmembrane helix</keyword>
<dbReference type="InterPro" id="IPR011701">
    <property type="entry name" value="MFS"/>
</dbReference>
<keyword evidence="8" id="KW-1185">Reference proteome</keyword>
<reference evidence="7 8" key="1">
    <citation type="submission" date="2023-07" db="EMBL/GenBank/DDBJ databases">
        <title>Genomic Encyclopedia of Type Strains, Phase IV (KMG-IV): sequencing the most valuable type-strain genomes for metagenomic binning, comparative biology and taxonomic classification.</title>
        <authorList>
            <person name="Goeker M."/>
        </authorList>
    </citation>
    <scope>NUCLEOTIDE SEQUENCE [LARGE SCALE GENOMIC DNA]</scope>
    <source>
        <strain evidence="7 8">DSM 19922</strain>
    </source>
</reference>
<feature type="transmembrane region" description="Helical" evidence="5">
    <location>
        <begin position="327"/>
        <end position="348"/>
    </location>
</feature>
<feature type="region of interest" description="Disordered" evidence="4">
    <location>
        <begin position="384"/>
        <end position="406"/>
    </location>
</feature>
<dbReference type="PANTHER" id="PTHR43129">
    <property type="entry name" value="FOSMIDOMYCIN RESISTANCE PROTEIN"/>
    <property type="match status" value="1"/>
</dbReference>
<feature type="transmembrane region" description="Helical" evidence="5">
    <location>
        <begin position="294"/>
        <end position="315"/>
    </location>
</feature>
<sequence length="406" mass="41308">MTSKTQRKRSLTGACLAHALHDGFTDGLYVFLPVWQTQFGLSYAALAAVRALYYATMGGLQIPADRALRGLSPRAALALSTVLASAGLLVMALPFGFAGLCIGLVVAGIGSSIQHPCGSLLVTASYGDALRRPLGIYNFSGDLGKAALPAVIAVLLPLLAWQPVLCLMAGLGLAVSVALVAMVPAVPIARTEAAETSSNRGGGGFAILTTIGALDTATRMGYLLFLPFLIHGQGGDTGTVGIALALLFIGGAFGKATCSWLGDRLGVVGSVVATESATALLIAVTLVTPLTPTLVLLPLLGIVLNGTSSVLYGTVPELSKGDAGRAFAVFYTSVIGSGGLAPILYGAVADHSSQTVGVLAAAATAAVIVPLVLTLKPHLRRSGAEPLEAAAPSRHRPLEPVRDSRP</sequence>
<evidence type="ECO:0000313" key="8">
    <source>
        <dbReference type="Proteomes" id="UP001244552"/>
    </source>
</evidence>
<evidence type="ECO:0000256" key="1">
    <source>
        <dbReference type="ARBA" id="ARBA00022692"/>
    </source>
</evidence>
<feature type="transmembrane region" description="Helical" evidence="5">
    <location>
        <begin position="237"/>
        <end position="253"/>
    </location>
</feature>
<dbReference type="Gene3D" id="1.20.1250.20">
    <property type="entry name" value="MFS general substrate transporter like domains"/>
    <property type="match status" value="2"/>
</dbReference>
<dbReference type="SUPFAM" id="SSF103473">
    <property type="entry name" value="MFS general substrate transporter"/>
    <property type="match status" value="1"/>
</dbReference>
<dbReference type="Proteomes" id="UP001244552">
    <property type="component" value="Unassembled WGS sequence"/>
</dbReference>
<proteinExistence type="predicted"/>
<dbReference type="InterPro" id="IPR036259">
    <property type="entry name" value="MFS_trans_sf"/>
</dbReference>
<dbReference type="InterPro" id="IPR020846">
    <property type="entry name" value="MFS_dom"/>
</dbReference>
<protein>
    <submittedName>
        <fullName evidence="7">MFS family permease</fullName>
    </submittedName>
</protein>
<feature type="transmembrane region" description="Helical" evidence="5">
    <location>
        <begin position="265"/>
        <end position="288"/>
    </location>
</feature>
<comment type="caution">
    <text evidence="7">The sequence shown here is derived from an EMBL/GenBank/DDBJ whole genome shotgun (WGS) entry which is preliminary data.</text>
</comment>
<evidence type="ECO:0000256" key="2">
    <source>
        <dbReference type="ARBA" id="ARBA00022989"/>
    </source>
</evidence>
<evidence type="ECO:0000313" key="7">
    <source>
        <dbReference type="EMBL" id="MDQ0535971.1"/>
    </source>
</evidence>
<keyword evidence="1 5" id="KW-0812">Transmembrane</keyword>
<name>A0ABU0MRC3_9PROT</name>
<gene>
    <name evidence="7" type="ORF">QO018_004862</name>
</gene>
<feature type="transmembrane region" description="Helical" evidence="5">
    <location>
        <begin position="102"/>
        <end position="122"/>
    </location>
</feature>
<accession>A0ABU0MRC3</accession>
<feature type="transmembrane region" description="Helical" evidence="5">
    <location>
        <begin position="143"/>
        <end position="161"/>
    </location>
</feature>
<feature type="transmembrane region" description="Helical" evidence="5">
    <location>
        <begin position="201"/>
        <end position="225"/>
    </location>
</feature>
<evidence type="ECO:0000256" key="3">
    <source>
        <dbReference type="ARBA" id="ARBA00023136"/>
    </source>
</evidence>
<evidence type="ECO:0000256" key="4">
    <source>
        <dbReference type="SAM" id="MobiDB-lite"/>
    </source>
</evidence>
<keyword evidence="3 5" id="KW-0472">Membrane</keyword>
<dbReference type="PROSITE" id="PS50850">
    <property type="entry name" value="MFS"/>
    <property type="match status" value="1"/>
</dbReference>
<feature type="transmembrane region" description="Helical" evidence="5">
    <location>
        <begin position="167"/>
        <end position="189"/>
    </location>
</feature>
<dbReference type="PANTHER" id="PTHR43129:SF1">
    <property type="entry name" value="FOSMIDOMYCIN RESISTANCE PROTEIN"/>
    <property type="match status" value="1"/>
</dbReference>
<organism evidence="7 8">
    <name type="scientific">Azospirillum picis</name>
    <dbReference type="NCBI Taxonomy" id="488438"/>
    <lineage>
        <taxon>Bacteria</taxon>
        <taxon>Pseudomonadati</taxon>
        <taxon>Pseudomonadota</taxon>
        <taxon>Alphaproteobacteria</taxon>
        <taxon>Rhodospirillales</taxon>
        <taxon>Azospirillaceae</taxon>
        <taxon>Azospirillum</taxon>
    </lineage>
</organism>
<feature type="compositionally biased region" description="Basic and acidic residues" evidence="4">
    <location>
        <begin position="396"/>
        <end position="406"/>
    </location>
</feature>
<dbReference type="Pfam" id="PF07690">
    <property type="entry name" value="MFS_1"/>
    <property type="match status" value="2"/>
</dbReference>